<organism evidence="4 5">
    <name type="scientific">Hibiscus syriacus</name>
    <name type="common">Rose of Sharon</name>
    <dbReference type="NCBI Taxonomy" id="106335"/>
    <lineage>
        <taxon>Eukaryota</taxon>
        <taxon>Viridiplantae</taxon>
        <taxon>Streptophyta</taxon>
        <taxon>Embryophyta</taxon>
        <taxon>Tracheophyta</taxon>
        <taxon>Spermatophyta</taxon>
        <taxon>Magnoliopsida</taxon>
        <taxon>eudicotyledons</taxon>
        <taxon>Gunneridae</taxon>
        <taxon>Pentapetalae</taxon>
        <taxon>rosids</taxon>
        <taxon>malvids</taxon>
        <taxon>Malvales</taxon>
        <taxon>Malvaceae</taxon>
        <taxon>Malvoideae</taxon>
        <taxon>Hibiscus</taxon>
    </lineage>
</organism>
<dbReference type="Proteomes" id="UP000436088">
    <property type="component" value="Unassembled WGS sequence"/>
</dbReference>
<evidence type="ECO:0000256" key="1">
    <source>
        <dbReference type="ARBA" id="ARBA00023235"/>
    </source>
</evidence>
<dbReference type="PANTHER" id="PTHR23309:SF9">
    <property type="entry name" value="PEROXISOMAL FATTY ACID BETA-OXIDATION MULTIFUNCTIONAL PROTEIN MFP2"/>
    <property type="match status" value="1"/>
</dbReference>
<keyword evidence="1" id="KW-0413">Isomerase</keyword>
<accession>A0A6A2Z571</accession>
<comment type="caution">
    <text evidence="4">The sequence shown here is derived from an EMBL/GenBank/DDBJ whole genome shotgun (WGS) entry which is preliminary data.</text>
</comment>
<name>A0A6A2Z571_HIBSY</name>
<evidence type="ECO:0000256" key="3">
    <source>
        <dbReference type="ARBA" id="ARBA00023268"/>
    </source>
</evidence>
<gene>
    <name evidence="4" type="ORF">F3Y22_tig00111029pilonHSYRG00009</name>
</gene>
<keyword evidence="5" id="KW-1185">Reference proteome</keyword>
<dbReference type="GO" id="GO:0016829">
    <property type="term" value="F:lyase activity"/>
    <property type="evidence" value="ECO:0007669"/>
    <property type="project" value="UniProtKB-KW"/>
</dbReference>
<dbReference type="EMBL" id="VEPZ02001211">
    <property type="protein sequence ID" value="KAE8686713.1"/>
    <property type="molecule type" value="Genomic_DNA"/>
</dbReference>
<dbReference type="PANTHER" id="PTHR23309">
    <property type="entry name" value="3-HYDROXYACYL-COA DEHYROGENASE"/>
    <property type="match status" value="1"/>
</dbReference>
<protein>
    <submittedName>
        <fullName evidence="4">Uncharacterized protein</fullName>
    </submittedName>
</protein>
<reference evidence="4" key="1">
    <citation type="submission" date="2019-09" db="EMBL/GenBank/DDBJ databases">
        <title>Draft genome information of white flower Hibiscus syriacus.</title>
        <authorList>
            <person name="Kim Y.-M."/>
        </authorList>
    </citation>
    <scope>NUCLEOTIDE SEQUENCE [LARGE SCALE GENOMIC DNA]</scope>
    <source>
        <strain evidence="4">YM2019G1</strain>
    </source>
</reference>
<keyword evidence="2" id="KW-0456">Lyase</keyword>
<dbReference type="GO" id="GO:0005777">
    <property type="term" value="C:peroxisome"/>
    <property type="evidence" value="ECO:0007669"/>
    <property type="project" value="TreeGrafter"/>
</dbReference>
<evidence type="ECO:0000313" key="4">
    <source>
        <dbReference type="EMBL" id="KAE8686713.1"/>
    </source>
</evidence>
<dbReference type="InterPro" id="IPR013328">
    <property type="entry name" value="6PGD_dom2"/>
</dbReference>
<dbReference type="GO" id="GO:0003857">
    <property type="term" value="F:(3S)-3-hydroxyacyl-CoA dehydrogenase (NAD+) activity"/>
    <property type="evidence" value="ECO:0007669"/>
    <property type="project" value="TreeGrafter"/>
</dbReference>
<dbReference type="AlphaFoldDB" id="A0A6A2Z571"/>
<evidence type="ECO:0000313" key="5">
    <source>
        <dbReference type="Proteomes" id="UP000436088"/>
    </source>
</evidence>
<proteinExistence type="predicted"/>
<dbReference type="GO" id="GO:0006635">
    <property type="term" value="P:fatty acid beta-oxidation"/>
    <property type="evidence" value="ECO:0007669"/>
    <property type="project" value="TreeGrafter"/>
</dbReference>
<keyword evidence="3" id="KW-0511">Multifunctional enzyme</keyword>
<dbReference type="Gene3D" id="1.10.1040.10">
    <property type="entry name" value="N-(1-d-carboxylethyl)-l-norvaline Dehydrogenase, domain 2"/>
    <property type="match status" value="1"/>
</dbReference>
<sequence>MFWADSLGSKYIYSRLEEWSNLYGGFFKPCAFLAERAAKGAPLQLSPENRYGLCILTIRLLSTSPKIWCVCVCPYGISDTECTGGDGKI</sequence>
<dbReference type="GO" id="GO:0016853">
    <property type="term" value="F:isomerase activity"/>
    <property type="evidence" value="ECO:0007669"/>
    <property type="project" value="UniProtKB-KW"/>
</dbReference>
<evidence type="ECO:0000256" key="2">
    <source>
        <dbReference type="ARBA" id="ARBA00023239"/>
    </source>
</evidence>